<evidence type="ECO:0000313" key="2">
    <source>
        <dbReference type="Proteomes" id="UP001179483"/>
    </source>
</evidence>
<protein>
    <submittedName>
        <fullName evidence="1">Uncharacterized protein</fullName>
    </submittedName>
</protein>
<name>A0AAE9XKL8_9LACT</name>
<dbReference type="Proteomes" id="UP001179483">
    <property type="component" value="Chromosome"/>
</dbReference>
<gene>
    <name evidence="1" type="ORF">PML80_03560</name>
</gene>
<dbReference type="EMBL" id="CP116590">
    <property type="protein sequence ID" value="WCG38411.1"/>
    <property type="molecule type" value="Genomic_DNA"/>
</dbReference>
<dbReference type="AlphaFoldDB" id="A0AAE9XKL8"/>
<evidence type="ECO:0000313" key="1">
    <source>
        <dbReference type="EMBL" id="WCG38411.1"/>
    </source>
</evidence>
<sequence>MYLTEYEYKEITGEDFQGREFLKLLPRAEGVLNMITNYFYIEHDLETDNDFRKNQFKLALCAQILHYMELGVSTTAGANQMPSSWSIGRTTINNGGNSSDGNNTGDTLIPNEVYTYLSGTGLLYRGVDKRV</sequence>
<dbReference type="RefSeq" id="WP_271736436.1">
    <property type="nucleotide sequence ID" value="NZ_CP116590.1"/>
</dbReference>
<organism evidence="1 2">
    <name type="scientific">Aerococcus urinaeequi</name>
    <dbReference type="NCBI Taxonomy" id="51665"/>
    <lineage>
        <taxon>Bacteria</taxon>
        <taxon>Bacillati</taxon>
        <taxon>Bacillota</taxon>
        <taxon>Bacilli</taxon>
        <taxon>Lactobacillales</taxon>
        <taxon>Aerococcaceae</taxon>
        <taxon>Aerococcus</taxon>
    </lineage>
</organism>
<reference evidence="1" key="1">
    <citation type="submission" date="2023-01" db="EMBL/GenBank/DDBJ databases">
        <title>Oxazolidinone resistance genes in florfenicol resistant enterococci from beef cattle and veal calves at slaughter.</title>
        <authorList>
            <person name="Biggel M."/>
        </authorList>
    </citation>
    <scope>NUCLEOTIDE SEQUENCE</scope>
    <source>
        <strain evidence="1">K79-1</strain>
    </source>
</reference>
<proteinExistence type="predicted"/>
<accession>A0AAE9XKL8</accession>